<evidence type="ECO:0000256" key="1">
    <source>
        <dbReference type="ARBA" id="ARBA00004141"/>
    </source>
</evidence>
<dbReference type="FunFam" id="1.20.120.350:FF:000074">
    <property type="entry name" value="SHaW family of potassium channels"/>
    <property type="match status" value="1"/>
</dbReference>
<dbReference type="InterPro" id="IPR005821">
    <property type="entry name" value="Ion_trans_dom"/>
</dbReference>
<dbReference type="Gene3D" id="1.20.120.350">
    <property type="entry name" value="Voltage-gated potassium channels. Chain C"/>
    <property type="match status" value="1"/>
</dbReference>
<keyword evidence="8 12" id="KW-1133">Transmembrane helix</keyword>
<dbReference type="GO" id="GO:0005251">
    <property type="term" value="F:delayed rectifier potassium channel activity"/>
    <property type="evidence" value="ECO:0007669"/>
    <property type="project" value="TreeGrafter"/>
</dbReference>
<dbReference type="Pfam" id="PF00520">
    <property type="entry name" value="Ion_trans"/>
    <property type="match status" value="1"/>
</dbReference>
<evidence type="ECO:0000256" key="12">
    <source>
        <dbReference type="SAM" id="Phobius"/>
    </source>
</evidence>
<keyword evidence="10 12" id="KW-0472">Membrane</keyword>
<dbReference type="Proteomes" id="UP000515154">
    <property type="component" value="Unplaced"/>
</dbReference>
<sequence length="506" mass="58411">MDNQRIVLNVSGLIFETYLSTLNRFPDTLLGNPEQRIKFYDYERNEYFFDRSRSCFEHILYYYQSGGVIRKPKYVDIDIFVDEIKFFKLDSKLVFHFSDSEMFSEESTPQMPSNLIRRKLWQFFEYPESSIYAKIFAGFSISVILLSICLYCIETLPHYSVQIDGNNHTDSIIETFFYIETSCVTWFIIELLIRFLLCPVKCQFIKGFLNIVDLISIIPYFISLGNKYANGSPTNSFQSIRTVKLVRVFRIFKLTRHSQGLQILGQTLRASIQELMMLLFFLGILVVTFSSAIYFAEATVPNSPFRSIPDGFWWAIVTITTVGYGDVYPIGIPGKIICSFCAVAGVLTIALPVPVIVSNFDYYYRLDMERRNVQTNPNNFHSYGRVLTDYRGLPNCNRSLLIRRLDSRNNVRLCGNSVGGEYSSINFRQYMLRHENTERPHLSENSQLRHLRHRGINHLSFDGAEDYGLVGNGKRSESLPGDKHSVANCVDIGHGYYVPVPTRMCH</sequence>
<evidence type="ECO:0000256" key="5">
    <source>
        <dbReference type="ARBA" id="ARBA00022826"/>
    </source>
</evidence>
<feature type="domain" description="BTB" evidence="13">
    <location>
        <begin position="4"/>
        <end position="102"/>
    </location>
</feature>
<organism evidence="14 15">
    <name type="scientific">Octopus sinensis</name>
    <name type="common">East Asian common octopus</name>
    <dbReference type="NCBI Taxonomy" id="2607531"/>
    <lineage>
        <taxon>Eukaryota</taxon>
        <taxon>Metazoa</taxon>
        <taxon>Spiralia</taxon>
        <taxon>Lophotrochozoa</taxon>
        <taxon>Mollusca</taxon>
        <taxon>Cephalopoda</taxon>
        <taxon>Coleoidea</taxon>
        <taxon>Octopodiformes</taxon>
        <taxon>Octopoda</taxon>
        <taxon>Incirrata</taxon>
        <taxon>Octopodidae</taxon>
        <taxon>Octopus</taxon>
    </lineage>
</organism>
<dbReference type="PANTHER" id="PTHR11537:SF113">
    <property type="entry name" value="POTASSIUM VOLTAGE-GATED CHANNEL PROTEIN SHAKER"/>
    <property type="match status" value="1"/>
</dbReference>
<dbReference type="SUPFAM" id="SSF81324">
    <property type="entry name" value="Voltage-gated potassium channels"/>
    <property type="match status" value="1"/>
</dbReference>
<evidence type="ECO:0000256" key="6">
    <source>
        <dbReference type="ARBA" id="ARBA00022882"/>
    </source>
</evidence>
<dbReference type="PRINTS" id="PR01496">
    <property type="entry name" value="SHAKERCHANEL"/>
</dbReference>
<evidence type="ECO:0000313" key="14">
    <source>
        <dbReference type="Proteomes" id="UP000515154"/>
    </source>
</evidence>
<dbReference type="Gene3D" id="3.30.710.10">
    <property type="entry name" value="Potassium Channel Kv1.1, Chain A"/>
    <property type="match status" value="1"/>
</dbReference>
<evidence type="ECO:0000256" key="8">
    <source>
        <dbReference type="ARBA" id="ARBA00022989"/>
    </source>
</evidence>
<dbReference type="InterPro" id="IPR000210">
    <property type="entry name" value="BTB/POZ_dom"/>
</dbReference>
<dbReference type="Pfam" id="PF02214">
    <property type="entry name" value="BTB_2"/>
    <property type="match status" value="1"/>
</dbReference>
<evidence type="ECO:0000256" key="4">
    <source>
        <dbReference type="ARBA" id="ARBA00022692"/>
    </source>
</evidence>
<dbReference type="GO" id="GO:0001508">
    <property type="term" value="P:action potential"/>
    <property type="evidence" value="ECO:0007669"/>
    <property type="project" value="TreeGrafter"/>
</dbReference>
<keyword evidence="2" id="KW-0813">Transport</keyword>
<dbReference type="InterPro" id="IPR028325">
    <property type="entry name" value="VG_K_chnl"/>
</dbReference>
<evidence type="ECO:0000313" key="15">
    <source>
        <dbReference type="RefSeq" id="XP_029654359.1"/>
    </source>
</evidence>
<reference evidence="15" key="1">
    <citation type="submission" date="2025-08" db="UniProtKB">
        <authorList>
            <consortium name="RefSeq"/>
        </authorList>
    </citation>
    <scope>IDENTIFICATION</scope>
</reference>
<comment type="subcellular location">
    <subcellularLocation>
        <location evidence="1">Membrane</location>
        <topology evidence="1">Multi-pass membrane protein</topology>
    </subcellularLocation>
</comment>
<keyword evidence="3" id="KW-0633">Potassium transport</keyword>
<feature type="transmembrane region" description="Helical" evidence="12">
    <location>
        <begin position="176"/>
        <end position="197"/>
    </location>
</feature>
<dbReference type="SMART" id="SM00225">
    <property type="entry name" value="BTB"/>
    <property type="match status" value="1"/>
</dbReference>
<feature type="transmembrane region" description="Helical" evidence="12">
    <location>
        <begin position="336"/>
        <end position="357"/>
    </location>
</feature>
<accession>A0A6P7TQ76</accession>
<keyword evidence="6" id="KW-0851">Voltage-gated channel</keyword>
<feature type="transmembrane region" description="Helical" evidence="12">
    <location>
        <begin position="135"/>
        <end position="156"/>
    </location>
</feature>
<evidence type="ECO:0000256" key="3">
    <source>
        <dbReference type="ARBA" id="ARBA00022538"/>
    </source>
</evidence>
<keyword evidence="9" id="KW-0406">Ion transport</keyword>
<dbReference type="KEGG" id="osn:115227758"/>
<protein>
    <submittedName>
        <fullName evidence="15">Potassium voltage-gated channel subfamily A member 7-like</fullName>
    </submittedName>
</protein>
<feature type="transmembrane region" description="Helical" evidence="12">
    <location>
        <begin position="311"/>
        <end position="329"/>
    </location>
</feature>
<keyword evidence="4 12" id="KW-0812">Transmembrane</keyword>
<keyword evidence="7" id="KW-0630">Potassium</keyword>
<dbReference type="InterPro" id="IPR003972">
    <property type="entry name" value="K_chnl_volt-dep_Kv1"/>
</dbReference>
<evidence type="ECO:0000256" key="9">
    <source>
        <dbReference type="ARBA" id="ARBA00023065"/>
    </source>
</evidence>
<evidence type="ECO:0000256" key="2">
    <source>
        <dbReference type="ARBA" id="ARBA00022448"/>
    </source>
</evidence>
<dbReference type="InterPro" id="IPR027359">
    <property type="entry name" value="Volt_channel_dom_sf"/>
</dbReference>
<keyword evidence="5" id="KW-0631">Potassium channel</keyword>
<dbReference type="GO" id="GO:0008076">
    <property type="term" value="C:voltage-gated potassium channel complex"/>
    <property type="evidence" value="ECO:0007669"/>
    <property type="project" value="InterPro"/>
</dbReference>
<name>A0A6P7TQ76_9MOLL</name>
<feature type="transmembrane region" description="Helical" evidence="12">
    <location>
        <begin position="275"/>
        <end position="296"/>
    </location>
</feature>
<dbReference type="PRINTS" id="PR01491">
    <property type="entry name" value="KVCHANNEL"/>
</dbReference>
<dbReference type="RefSeq" id="XP_029654359.1">
    <property type="nucleotide sequence ID" value="XM_029798499.1"/>
</dbReference>
<keyword evidence="14" id="KW-1185">Reference proteome</keyword>
<dbReference type="AlphaFoldDB" id="A0A6P7TQ76"/>
<dbReference type="PRINTS" id="PR00169">
    <property type="entry name" value="KCHANNEL"/>
</dbReference>
<dbReference type="GO" id="GO:0051260">
    <property type="term" value="P:protein homooligomerization"/>
    <property type="evidence" value="ECO:0007669"/>
    <property type="project" value="InterPro"/>
</dbReference>
<evidence type="ECO:0000256" key="10">
    <source>
        <dbReference type="ARBA" id="ARBA00023136"/>
    </source>
</evidence>
<evidence type="ECO:0000256" key="11">
    <source>
        <dbReference type="ARBA" id="ARBA00023303"/>
    </source>
</evidence>
<dbReference type="FunFam" id="1.10.287.70:FF:000002">
    <property type="entry name" value="Potassium voltage-gated channel subfamily a member"/>
    <property type="match status" value="1"/>
</dbReference>
<evidence type="ECO:0000256" key="7">
    <source>
        <dbReference type="ARBA" id="ARBA00022958"/>
    </source>
</evidence>
<dbReference type="Gene3D" id="1.10.287.70">
    <property type="match status" value="1"/>
</dbReference>
<gene>
    <name evidence="15" type="primary">LOC115227758</name>
</gene>
<dbReference type="InterPro" id="IPR011333">
    <property type="entry name" value="SKP1/BTB/POZ_sf"/>
</dbReference>
<dbReference type="PANTHER" id="PTHR11537">
    <property type="entry name" value="VOLTAGE-GATED POTASSIUM CHANNEL"/>
    <property type="match status" value="1"/>
</dbReference>
<evidence type="ECO:0000259" key="13">
    <source>
        <dbReference type="SMART" id="SM00225"/>
    </source>
</evidence>
<dbReference type="InterPro" id="IPR003968">
    <property type="entry name" value="K_chnl_volt-dep_Kv"/>
</dbReference>
<dbReference type="SUPFAM" id="SSF54695">
    <property type="entry name" value="POZ domain"/>
    <property type="match status" value="1"/>
</dbReference>
<keyword evidence="11" id="KW-0407">Ion channel</keyword>
<proteinExistence type="predicted"/>
<dbReference type="InterPro" id="IPR003131">
    <property type="entry name" value="T1-type_BTB"/>
</dbReference>